<keyword evidence="1" id="KW-0472">Membrane</keyword>
<gene>
    <name evidence="3" type="ORF">B879_00426</name>
</gene>
<accession>K1LKK0</accession>
<keyword evidence="1" id="KW-1133">Transmembrane helix</keyword>
<sequence>MKTKKVIDNSKLGLLVIAGLLFLVLTLYMIGRNKNLFGTSVTITAVVDNVSGLVPGNNVRYKGMNIGTVRSISMENDSSIFITMAVQRRMKEFIKKNALTSINTDGLMGNKILQILPQGGYAPMISEGDTLFAQVGLDTEEMLRTLESTGDYLEKTFYNLSNVSQKLNESQALWSLLSDTLLTAEIKAAVEEIRDAGNNASEMAQAGTRMIRTLEKGEGLVRQVFTDTLMAGNFAHSIEHLLEVSEQTKDIMEQVKSILTDIENSEGTAKLVLEDPALKEAVLNSMLNIEEGTAAFSENMEAMRSNFLFRRYFRRLEREEQREQEQRQQEATKNGN</sequence>
<protein>
    <submittedName>
        <fullName evidence="3">Virulence factor Mce family protein</fullName>
    </submittedName>
</protein>
<dbReference type="RefSeq" id="WP_009183475.1">
    <property type="nucleotide sequence ID" value="NZ_AMGM01000004.1"/>
</dbReference>
<dbReference type="PATRIC" id="fig|1225176.3.peg.451"/>
<feature type="domain" description="Mce/MlaD" evidence="2">
    <location>
        <begin position="40"/>
        <end position="117"/>
    </location>
</feature>
<dbReference type="PANTHER" id="PTHR33371">
    <property type="entry name" value="INTERMEMBRANE PHOSPHOLIPID TRANSPORT SYSTEM BINDING PROTEIN MLAD-RELATED"/>
    <property type="match status" value="1"/>
</dbReference>
<evidence type="ECO:0000256" key="1">
    <source>
        <dbReference type="SAM" id="Phobius"/>
    </source>
</evidence>
<reference evidence="3 4" key="1">
    <citation type="journal article" date="2012" name="J. Bacteriol.">
        <title>Draft Genome Sequence of Cecembia lonarensis Strain LW9T, Isolated from Lonar Lake, a Haloalkaline Lake in India.</title>
        <authorList>
            <person name="Shivaji S."/>
            <person name="Ara S."/>
            <person name="Singh A."/>
            <person name="Pinnaka A.K."/>
        </authorList>
    </citation>
    <scope>NUCLEOTIDE SEQUENCE [LARGE SCALE GENOMIC DNA]</scope>
    <source>
        <strain evidence="3 4">LW9</strain>
    </source>
</reference>
<dbReference type="AlphaFoldDB" id="K1LKK0"/>
<comment type="caution">
    <text evidence="3">The sequence shown here is derived from an EMBL/GenBank/DDBJ whole genome shotgun (WGS) entry which is preliminary data.</text>
</comment>
<feature type="transmembrane region" description="Helical" evidence="1">
    <location>
        <begin position="12"/>
        <end position="31"/>
    </location>
</feature>
<proteinExistence type="predicted"/>
<dbReference type="Proteomes" id="UP000004478">
    <property type="component" value="Unassembled WGS sequence"/>
</dbReference>
<evidence type="ECO:0000313" key="3">
    <source>
        <dbReference type="EMBL" id="EKB50898.1"/>
    </source>
</evidence>
<keyword evidence="1" id="KW-0812">Transmembrane</keyword>
<dbReference type="OrthoDB" id="9771725at2"/>
<dbReference type="Pfam" id="PF02470">
    <property type="entry name" value="MlaD"/>
    <property type="match status" value="1"/>
</dbReference>
<dbReference type="InterPro" id="IPR003399">
    <property type="entry name" value="Mce/MlaD"/>
</dbReference>
<dbReference type="PANTHER" id="PTHR33371:SF4">
    <property type="entry name" value="INTERMEMBRANE PHOSPHOLIPID TRANSPORT SYSTEM BINDING PROTEIN MLAD"/>
    <property type="match status" value="1"/>
</dbReference>
<keyword evidence="4" id="KW-1185">Reference proteome</keyword>
<evidence type="ECO:0000259" key="2">
    <source>
        <dbReference type="Pfam" id="PF02470"/>
    </source>
</evidence>
<evidence type="ECO:0000313" key="4">
    <source>
        <dbReference type="Proteomes" id="UP000004478"/>
    </source>
</evidence>
<dbReference type="EMBL" id="AMGM01000004">
    <property type="protein sequence ID" value="EKB50898.1"/>
    <property type="molecule type" value="Genomic_DNA"/>
</dbReference>
<organism evidence="3 4">
    <name type="scientific">Cecembia lonarensis (strain CCUG 58316 / KCTC 22772 / LW9)</name>
    <dbReference type="NCBI Taxonomy" id="1225176"/>
    <lineage>
        <taxon>Bacteria</taxon>
        <taxon>Pseudomonadati</taxon>
        <taxon>Bacteroidota</taxon>
        <taxon>Cytophagia</taxon>
        <taxon>Cytophagales</taxon>
        <taxon>Cyclobacteriaceae</taxon>
        <taxon>Cecembia</taxon>
    </lineage>
</organism>
<name>K1LKK0_CECL9</name>
<dbReference type="InterPro" id="IPR052336">
    <property type="entry name" value="MlaD_Phospholipid_Transporter"/>
</dbReference>